<dbReference type="PATRIC" id="fig|1423.173.peg.331"/>
<dbReference type="Proteomes" id="UP000032247">
    <property type="component" value="Unassembled WGS sequence"/>
</dbReference>
<comment type="caution">
    <text evidence="1">The sequence shown here is derived from an EMBL/GenBank/DDBJ whole genome shotgun (WGS) entry which is preliminary data.</text>
</comment>
<gene>
    <name evidence="1" type="ORF">SC09_Contig17orf00395</name>
</gene>
<reference evidence="1 2" key="1">
    <citation type="submission" date="2014-12" db="EMBL/GenBank/DDBJ databases">
        <title>Comparative genome analysis of Bacillus coagulans HM-08, Clostridium butyricum HM-68, Bacillus subtilis HM-66 and Bacillus licheniformis BL-09.</title>
        <authorList>
            <person name="Zhang H."/>
        </authorList>
    </citation>
    <scope>NUCLEOTIDE SEQUENCE [LARGE SCALE GENOMIC DNA]</scope>
    <source>
        <strain evidence="1 2">HM-66</strain>
    </source>
</reference>
<evidence type="ECO:0000313" key="2">
    <source>
        <dbReference type="Proteomes" id="UP000032247"/>
    </source>
</evidence>
<dbReference type="InterPro" id="IPR037026">
    <property type="entry name" value="Vgr_OB-fold_dom_sf"/>
</dbReference>
<accession>A0A0D1JL00</accession>
<sequence length="115" mass="13001">MSKATKFFDGFEQRIKQSIHTTAPARVVNYNADKHTADLKLLFQTNDGEYLHEYPLIEHAPVLKHVEADIKVGSCVFVSFAERSLDNLDGNKTFDPDSRRTHSINDPVVIGVWEG</sequence>
<organism evidence="1 2">
    <name type="scientific">Bacillus subtilis</name>
    <dbReference type="NCBI Taxonomy" id="1423"/>
    <lineage>
        <taxon>Bacteria</taxon>
        <taxon>Bacillati</taxon>
        <taxon>Bacillota</taxon>
        <taxon>Bacilli</taxon>
        <taxon>Bacillales</taxon>
        <taxon>Bacillaceae</taxon>
        <taxon>Bacillus</taxon>
    </lineage>
</organism>
<evidence type="ECO:0000313" key="1">
    <source>
        <dbReference type="EMBL" id="KIU13209.1"/>
    </source>
</evidence>
<dbReference type="Gene3D" id="2.40.50.230">
    <property type="entry name" value="Gp5 N-terminal domain"/>
    <property type="match status" value="1"/>
</dbReference>
<name>A0A0D1JL00_BACIU</name>
<dbReference type="EMBL" id="JXBC01000001">
    <property type="protein sequence ID" value="KIU13209.1"/>
    <property type="molecule type" value="Genomic_DNA"/>
</dbReference>
<proteinExistence type="predicted"/>
<dbReference type="RefSeq" id="WP_015715402.1">
    <property type="nucleotide sequence ID" value="NZ_CAJNPP010000006.1"/>
</dbReference>
<dbReference type="AlphaFoldDB" id="A0A0D1JL00"/>
<protein>
    <submittedName>
        <fullName evidence="1">Uncharacterized protein</fullName>
    </submittedName>
</protein>